<evidence type="ECO:0000256" key="2">
    <source>
        <dbReference type="ARBA" id="ARBA00022801"/>
    </source>
</evidence>
<dbReference type="InterPro" id="IPR013785">
    <property type="entry name" value="Aldolase_TIM"/>
</dbReference>
<keyword evidence="4" id="KW-1015">Disulfide bond</keyword>
<feature type="non-terminal residue" evidence="5">
    <location>
        <position position="482"/>
    </location>
</feature>
<dbReference type="PRINTS" id="PR00740">
    <property type="entry name" value="GLHYDRLASE27"/>
</dbReference>
<sequence>MLKRNKMCPICYFRRALIGAPSVDRPSAAPYENGSGDTPLMGWSSWNTFRNNIDAKLIEDTAAAMKENGLLDAGYRYVNLDDNWHSNMRDAHGDMQGELVRFPDGIPALVRRLNEMGFKAGIYSSNGTLTCEDLPASLGRERDDARTFARWGMEYLKYDFCHNIPVPRYAPLVYGIEISPLGSGKAVEYQVSNCILKGLARRRKCDALPGGQYVSGLDEGKGSIVFDNVVVDADGEYVLTVEIKKYGRYEKYLAVTVNGRECGGIEFPPQKHFNLTARFQTVVRLNAGRNAIELGNPVANSRDSAAIQYRKMAYALKEAAAEVAAERGEAVKPIRFSICEWGFRKPWLWGASAGNMWRTTPDIRPWWYWIKTIYSRNVKLWKYASPGHFNDPDMLEVGNGKLTYNQNLSHFALWCMMSAPLVLGNDIRKITKPVLDIVANRELIAIDQDPLGKQAKRIRRGAVDVLARPLADGGIAVCFFNK</sequence>
<dbReference type="Gene3D" id="2.60.120.260">
    <property type="entry name" value="Galactose-binding domain-like"/>
    <property type="match status" value="1"/>
</dbReference>
<dbReference type="CDD" id="cd14792">
    <property type="entry name" value="GH27"/>
    <property type="match status" value="1"/>
</dbReference>
<proteinExistence type="inferred from homology"/>
<dbReference type="PROSITE" id="PS00512">
    <property type="entry name" value="ALPHA_GALACTOSIDASE"/>
    <property type="match status" value="1"/>
</dbReference>
<reference evidence="5" key="2">
    <citation type="journal article" date="2021" name="PeerJ">
        <title>Extensive microbial diversity within the chicken gut microbiome revealed by metagenomics and culture.</title>
        <authorList>
            <person name="Gilroy R."/>
            <person name="Ravi A."/>
            <person name="Getino M."/>
            <person name="Pursley I."/>
            <person name="Horton D.L."/>
            <person name="Alikhan N.F."/>
            <person name="Baker D."/>
            <person name="Gharbi K."/>
            <person name="Hall N."/>
            <person name="Watson M."/>
            <person name="Adriaenssens E.M."/>
            <person name="Foster-Nyarko E."/>
            <person name="Jarju S."/>
            <person name="Secka A."/>
            <person name="Antonio M."/>
            <person name="Oren A."/>
            <person name="Chaudhuri R.R."/>
            <person name="La Ragione R."/>
            <person name="Hildebrand F."/>
            <person name="Pallen M.J."/>
        </authorList>
    </citation>
    <scope>NUCLEOTIDE SEQUENCE</scope>
    <source>
        <strain evidence="5">1063</strain>
    </source>
</reference>
<dbReference type="AlphaFoldDB" id="A0A9D1HRJ6"/>
<organism evidence="5 6">
    <name type="scientific">Candidatus Limadaptatus stercorigallinarum</name>
    <dbReference type="NCBI Taxonomy" id="2840845"/>
    <lineage>
        <taxon>Bacteria</taxon>
        <taxon>Bacillati</taxon>
        <taxon>Bacillota</taxon>
        <taxon>Clostridia</taxon>
        <taxon>Eubacteriales</taxon>
        <taxon>Candidatus Limadaptatus</taxon>
    </lineage>
</organism>
<dbReference type="InterPro" id="IPR000111">
    <property type="entry name" value="Glyco_hydro_27/36_CS"/>
</dbReference>
<protein>
    <recommendedName>
        <fullName evidence="4">Alpha-galactosidase</fullName>
        <ecNumber evidence="4">3.2.1.22</ecNumber>
    </recommendedName>
    <alternativeName>
        <fullName evidence="4">Melibiase</fullName>
    </alternativeName>
</protein>
<dbReference type="InterPro" id="IPR002241">
    <property type="entry name" value="Glyco_hydro_27"/>
</dbReference>
<dbReference type="EC" id="3.2.1.22" evidence="4"/>
<evidence type="ECO:0000313" key="5">
    <source>
        <dbReference type="EMBL" id="HIU20972.1"/>
    </source>
</evidence>
<dbReference type="Pfam" id="PF16499">
    <property type="entry name" value="Melibiase_2"/>
    <property type="match status" value="2"/>
</dbReference>
<comment type="catalytic activity">
    <reaction evidence="4">
        <text>Hydrolysis of terminal, non-reducing alpha-D-galactose residues in alpha-D-galactosides, including galactose oligosaccharides, galactomannans and galactolipids.</text>
        <dbReference type="EC" id="3.2.1.22"/>
    </reaction>
</comment>
<evidence type="ECO:0000313" key="6">
    <source>
        <dbReference type="Proteomes" id="UP000824088"/>
    </source>
</evidence>
<name>A0A9D1HRJ6_9FIRM</name>
<dbReference type="PANTHER" id="PTHR11452:SF75">
    <property type="entry name" value="ALPHA-GALACTOSIDASE MEL1"/>
    <property type="match status" value="1"/>
</dbReference>
<dbReference type="GO" id="GO:0005975">
    <property type="term" value="P:carbohydrate metabolic process"/>
    <property type="evidence" value="ECO:0007669"/>
    <property type="project" value="InterPro"/>
</dbReference>
<comment type="caution">
    <text evidence="5">The sequence shown here is derived from an EMBL/GenBank/DDBJ whole genome shotgun (WGS) entry which is preliminary data.</text>
</comment>
<accession>A0A9D1HRJ6</accession>
<dbReference type="SUPFAM" id="SSF51445">
    <property type="entry name" value="(Trans)glycosidases"/>
    <property type="match status" value="2"/>
</dbReference>
<evidence type="ECO:0000256" key="3">
    <source>
        <dbReference type="ARBA" id="ARBA00023295"/>
    </source>
</evidence>
<dbReference type="Gene3D" id="3.20.20.70">
    <property type="entry name" value="Aldolase class I"/>
    <property type="match status" value="2"/>
</dbReference>
<comment type="similarity">
    <text evidence="1 4">Belongs to the glycosyl hydrolase 27 family.</text>
</comment>
<dbReference type="GO" id="GO:0004557">
    <property type="term" value="F:alpha-galactosidase activity"/>
    <property type="evidence" value="ECO:0007669"/>
    <property type="project" value="UniProtKB-EC"/>
</dbReference>
<evidence type="ECO:0000256" key="4">
    <source>
        <dbReference type="RuleBase" id="RU361168"/>
    </source>
</evidence>
<dbReference type="PANTHER" id="PTHR11452">
    <property type="entry name" value="ALPHA-GALACTOSIDASE/ALPHA-N-ACETYLGALACTOSAMINIDASE"/>
    <property type="match status" value="1"/>
</dbReference>
<dbReference type="Proteomes" id="UP000824088">
    <property type="component" value="Unassembled WGS sequence"/>
</dbReference>
<dbReference type="InterPro" id="IPR017853">
    <property type="entry name" value="GH"/>
</dbReference>
<gene>
    <name evidence="5" type="ORF">IAD51_01865</name>
</gene>
<keyword evidence="3 4" id="KW-0326">Glycosidase</keyword>
<reference evidence="5" key="1">
    <citation type="submission" date="2020-10" db="EMBL/GenBank/DDBJ databases">
        <authorList>
            <person name="Gilroy R."/>
        </authorList>
    </citation>
    <scope>NUCLEOTIDE SEQUENCE</scope>
    <source>
        <strain evidence="5">1063</strain>
    </source>
</reference>
<dbReference type="EMBL" id="DVMN01000031">
    <property type="protein sequence ID" value="HIU20972.1"/>
    <property type="molecule type" value="Genomic_DNA"/>
</dbReference>
<keyword evidence="2 4" id="KW-0378">Hydrolase</keyword>
<evidence type="ECO:0000256" key="1">
    <source>
        <dbReference type="ARBA" id="ARBA00009743"/>
    </source>
</evidence>